<dbReference type="Proteomes" id="UP000194841">
    <property type="component" value="Unassembled WGS sequence"/>
</dbReference>
<reference evidence="1 2" key="1">
    <citation type="submission" date="2017-02" db="EMBL/GenBank/DDBJ databases">
        <title>Pseudoalteromonas ulvae TC14 Genome.</title>
        <authorList>
            <person name="Molmeret M."/>
        </authorList>
    </citation>
    <scope>NUCLEOTIDE SEQUENCE [LARGE SCALE GENOMIC DNA]</scope>
    <source>
        <strain evidence="1">TC14</strain>
    </source>
</reference>
<protein>
    <recommendedName>
        <fullName evidence="3">Chemotaxis protein</fullName>
    </recommendedName>
</protein>
<accession>A0A244CPH6</accession>
<evidence type="ECO:0008006" key="3">
    <source>
        <dbReference type="Google" id="ProtNLM"/>
    </source>
</evidence>
<gene>
    <name evidence="1" type="ORF">B1199_10535</name>
</gene>
<name>A0A244CPH6_PSEDV</name>
<comment type="caution">
    <text evidence="1">The sequence shown here is derived from an EMBL/GenBank/DDBJ whole genome shotgun (WGS) entry which is preliminary data.</text>
</comment>
<organism evidence="1 2">
    <name type="scientific">Pseudoalteromonas ulvae</name>
    <dbReference type="NCBI Taxonomy" id="107327"/>
    <lineage>
        <taxon>Bacteria</taxon>
        <taxon>Pseudomonadati</taxon>
        <taxon>Pseudomonadota</taxon>
        <taxon>Gammaproteobacteria</taxon>
        <taxon>Alteromonadales</taxon>
        <taxon>Pseudoalteromonadaceae</taxon>
        <taxon>Pseudoalteromonas</taxon>
    </lineage>
</organism>
<dbReference type="RefSeq" id="WP_086744086.1">
    <property type="nucleotide sequence ID" value="NZ_MWPV01000003.1"/>
</dbReference>
<dbReference type="AlphaFoldDB" id="A0A244CPH6"/>
<proteinExistence type="predicted"/>
<sequence>MNEPDDFCFRLETQRLLQLCRAQMKLSLQQSDTDVAQLTQSFQNLVDLCPQLEAIVKRLDLSSDEEIDALHQIMSTHVTQSIIAFQFYDRLSQQLNHVIDNLDLLGKLIQDNGTLADDNKWLELRSHILASYSMASEHVIHQAIMSGKGIEEALSLHQSSIDEQDDEIELF</sequence>
<keyword evidence="2" id="KW-1185">Reference proteome</keyword>
<dbReference type="OrthoDB" id="5612149at2"/>
<dbReference type="EMBL" id="MWPV01000003">
    <property type="protein sequence ID" value="OUL57504.1"/>
    <property type="molecule type" value="Genomic_DNA"/>
</dbReference>
<evidence type="ECO:0000313" key="2">
    <source>
        <dbReference type="Proteomes" id="UP000194841"/>
    </source>
</evidence>
<evidence type="ECO:0000313" key="1">
    <source>
        <dbReference type="EMBL" id="OUL57504.1"/>
    </source>
</evidence>